<dbReference type="InterPro" id="IPR050245">
    <property type="entry name" value="PrsA_foldase"/>
</dbReference>
<dbReference type="PROSITE" id="PS51257">
    <property type="entry name" value="PROKAR_LIPOPROTEIN"/>
    <property type="match status" value="1"/>
</dbReference>
<dbReference type="PROSITE" id="PS50198">
    <property type="entry name" value="PPIC_PPIASE_2"/>
    <property type="match status" value="1"/>
</dbReference>
<keyword evidence="7" id="KW-0175">Coiled coil</keyword>
<dbReference type="InterPro" id="IPR027304">
    <property type="entry name" value="Trigger_fact/SurA_dom_sf"/>
</dbReference>
<evidence type="ECO:0000259" key="8">
    <source>
        <dbReference type="PROSITE" id="PS50198"/>
    </source>
</evidence>
<dbReference type="Gene3D" id="3.10.50.40">
    <property type="match status" value="1"/>
</dbReference>
<dbReference type="Gene3D" id="1.10.4030.10">
    <property type="entry name" value="Porin chaperone SurA, peptide-binding domain"/>
    <property type="match status" value="1"/>
</dbReference>
<proteinExistence type="predicted"/>
<dbReference type="EC" id="5.2.1.8" evidence="2"/>
<dbReference type="PANTHER" id="PTHR47245">
    <property type="entry name" value="PEPTIDYLPROLYL ISOMERASE"/>
    <property type="match status" value="1"/>
</dbReference>
<evidence type="ECO:0000256" key="3">
    <source>
        <dbReference type="ARBA" id="ARBA00022729"/>
    </source>
</evidence>
<dbReference type="Pfam" id="PF00639">
    <property type="entry name" value="Rotamase"/>
    <property type="match status" value="1"/>
</dbReference>
<dbReference type="InterPro" id="IPR000297">
    <property type="entry name" value="PPIase_PpiC"/>
</dbReference>
<dbReference type="RefSeq" id="WP_093752367.1">
    <property type="nucleotide sequence ID" value="NZ_BSYN01000007.1"/>
</dbReference>
<keyword evidence="5 6" id="KW-0413">Isomerase</keyword>
<gene>
    <name evidence="9" type="ORF">SAMN05660923_01501</name>
</gene>
<evidence type="ECO:0000256" key="4">
    <source>
        <dbReference type="ARBA" id="ARBA00023110"/>
    </source>
</evidence>
<dbReference type="Proteomes" id="UP000198828">
    <property type="component" value="Unassembled WGS sequence"/>
</dbReference>
<keyword evidence="4 6" id="KW-0697">Rotamase</keyword>
<dbReference type="SUPFAM" id="SSF109998">
    <property type="entry name" value="Triger factor/SurA peptide-binding domain-like"/>
    <property type="match status" value="1"/>
</dbReference>
<dbReference type="SUPFAM" id="SSF54534">
    <property type="entry name" value="FKBP-like"/>
    <property type="match status" value="1"/>
</dbReference>
<sequence>MSRLNKRLLFLAVIIGLISWVVIGCTSRSKKEGIIAEVNGEVITQEEFDKDFELAKKMRQMRYGKEILSQEVGENKTYEDVLKEDLLGTLILDKVINEELEKNNIQVTDEEVEGALKNHYITEFGGEEQFRRFLEDNEISEEAIMRDVKRVLTFEKHKEFFFNEVELEEEEIKNYFNENKDSFVKFRISHILVKTEEEGNRILEKLKNGEDFHTLVIMESVDSESAIQGGDLGYFTKDTILKAYEPLGEAASNLEIGEISELIKTELGYHIILLEDRIDSYEDLKEEVVEELKNKKHNEKILDLKGKADIKIYMDKSAKKE</sequence>
<dbReference type="Pfam" id="PF13624">
    <property type="entry name" value="SurA_N_3"/>
    <property type="match status" value="1"/>
</dbReference>
<protein>
    <recommendedName>
        <fullName evidence="2">peptidylprolyl isomerase</fullName>
        <ecNumber evidence="2">5.2.1.8</ecNumber>
    </recommendedName>
</protein>
<comment type="catalytic activity">
    <reaction evidence="1">
        <text>[protein]-peptidylproline (omega=180) = [protein]-peptidylproline (omega=0)</text>
        <dbReference type="Rhea" id="RHEA:16237"/>
        <dbReference type="Rhea" id="RHEA-COMP:10747"/>
        <dbReference type="Rhea" id="RHEA-COMP:10748"/>
        <dbReference type="ChEBI" id="CHEBI:83833"/>
        <dbReference type="ChEBI" id="CHEBI:83834"/>
        <dbReference type="EC" id="5.2.1.8"/>
    </reaction>
</comment>
<evidence type="ECO:0000256" key="2">
    <source>
        <dbReference type="ARBA" id="ARBA00013194"/>
    </source>
</evidence>
<accession>A0A1H2XQ51</accession>
<organism evidence="9 10">
    <name type="scientific">Tepidimicrobium xylanilyticum</name>
    <dbReference type="NCBI Taxonomy" id="1123352"/>
    <lineage>
        <taxon>Bacteria</taxon>
        <taxon>Bacillati</taxon>
        <taxon>Bacillota</taxon>
        <taxon>Tissierellia</taxon>
        <taxon>Tissierellales</taxon>
        <taxon>Tepidimicrobiaceae</taxon>
        <taxon>Tepidimicrobium</taxon>
    </lineage>
</organism>
<keyword evidence="10" id="KW-1185">Reference proteome</keyword>
<dbReference type="InterPro" id="IPR046357">
    <property type="entry name" value="PPIase_dom_sf"/>
</dbReference>
<reference evidence="9 10" key="1">
    <citation type="submission" date="2016-10" db="EMBL/GenBank/DDBJ databases">
        <authorList>
            <person name="de Groot N.N."/>
        </authorList>
    </citation>
    <scope>NUCLEOTIDE SEQUENCE [LARGE SCALE GENOMIC DNA]</scope>
    <source>
        <strain evidence="9 10">DSM 23310</strain>
    </source>
</reference>
<name>A0A1H2XQ51_9FIRM</name>
<feature type="domain" description="PpiC" evidence="8">
    <location>
        <begin position="183"/>
        <end position="276"/>
    </location>
</feature>
<feature type="coiled-coil region" evidence="7">
    <location>
        <begin position="271"/>
        <end position="298"/>
    </location>
</feature>
<evidence type="ECO:0000256" key="5">
    <source>
        <dbReference type="ARBA" id="ARBA00023235"/>
    </source>
</evidence>
<evidence type="ECO:0000256" key="1">
    <source>
        <dbReference type="ARBA" id="ARBA00000971"/>
    </source>
</evidence>
<keyword evidence="3" id="KW-0732">Signal</keyword>
<dbReference type="AlphaFoldDB" id="A0A1H2XQ51"/>
<evidence type="ECO:0000256" key="6">
    <source>
        <dbReference type="PROSITE-ProRule" id="PRU00278"/>
    </source>
</evidence>
<dbReference type="PANTHER" id="PTHR47245:SF1">
    <property type="entry name" value="FOLDASE PROTEIN PRSA"/>
    <property type="match status" value="1"/>
</dbReference>
<evidence type="ECO:0000256" key="7">
    <source>
        <dbReference type="SAM" id="Coils"/>
    </source>
</evidence>
<evidence type="ECO:0000313" key="10">
    <source>
        <dbReference type="Proteomes" id="UP000198828"/>
    </source>
</evidence>
<dbReference type="OrthoDB" id="14196at2"/>
<dbReference type="GO" id="GO:0003755">
    <property type="term" value="F:peptidyl-prolyl cis-trans isomerase activity"/>
    <property type="evidence" value="ECO:0007669"/>
    <property type="project" value="UniProtKB-KW"/>
</dbReference>
<evidence type="ECO:0000313" key="9">
    <source>
        <dbReference type="EMBL" id="SDW94963.1"/>
    </source>
</evidence>
<dbReference type="EMBL" id="FNNG01000005">
    <property type="protein sequence ID" value="SDW94963.1"/>
    <property type="molecule type" value="Genomic_DNA"/>
</dbReference>